<accession>A0A226ENT9</accession>
<dbReference type="PANTHER" id="PTHR13891:SF1">
    <property type="entry name" value="CYTOCHROME C OXIDASE ASSEMBLY FACTOR 7"/>
    <property type="match status" value="1"/>
</dbReference>
<protein>
    <submittedName>
        <fullName evidence="4">Cytochrome c oxidase assembly factor 7</fullName>
    </submittedName>
</protein>
<dbReference type="EMBL" id="LNIX01000003">
    <property type="protein sequence ID" value="OXA58797.1"/>
    <property type="molecule type" value="Genomic_DNA"/>
</dbReference>
<dbReference type="AlphaFoldDB" id="A0A226ENT9"/>
<dbReference type="STRING" id="158441.A0A226ENT9"/>
<dbReference type="SMART" id="SM00671">
    <property type="entry name" value="SEL1"/>
    <property type="match status" value="5"/>
</dbReference>
<evidence type="ECO:0000313" key="5">
    <source>
        <dbReference type="Proteomes" id="UP000198287"/>
    </source>
</evidence>
<dbReference type="Pfam" id="PF08238">
    <property type="entry name" value="Sel1"/>
    <property type="match status" value="3"/>
</dbReference>
<evidence type="ECO:0000313" key="4">
    <source>
        <dbReference type="EMBL" id="OXA58797.1"/>
    </source>
</evidence>
<evidence type="ECO:0000256" key="3">
    <source>
        <dbReference type="SAM" id="MobiDB-lite"/>
    </source>
</evidence>
<dbReference type="OrthoDB" id="272077at2759"/>
<dbReference type="InterPro" id="IPR006597">
    <property type="entry name" value="Sel1-like"/>
</dbReference>
<dbReference type="PANTHER" id="PTHR13891">
    <property type="entry name" value="CYTOCHROME C OXIDASE ASSEMBLY FACTOR 7"/>
    <property type="match status" value="1"/>
</dbReference>
<evidence type="ECO:0000256" key="2">
    <source>
        <dbReference type="ARBA" id="ARBA00022737"/>
    </source>
</evidence>
<keyword evidence="5" id="KW-1185">Reference proteome</keyword>
<evidence type="ECO:0000256" key="1">
    <source>
        <dbReference type="ARBA" id="ARBA00008486"/>
    </source>
</evidence>
<gene>
    <name evidence="4" type="ORF">Fcan01_07993</name>
</gene>
<feature type="compositionally biased region" description="Basic and acidic residues" evidence="3">
    <location>
        <begin position="70"/>
        <end position="116"/>
    </location>
</feature>
<keyword evidence="2" id="KW-0677">Repeat</keyword>
<feature type="compositionally biased region" description="Basic residues" evidence="3">
    <location>
        <begin position="1"/>
        <end position="13"/>
    </location>
</feature>
<sequence length="892" mass="100633">MAPTKKRPSRKTTRNPPDTDHPQMQPASAVDDSDSSPDTDHQNTEGRGRSLRKRKKVSYTYDDDSESASDTDHSPMERTNEGDDSDSDHGQAHPHSDHMNDDEDSAHSNDTDHSNSDTEPTSDPEHHSAGQVDEDQLSPHSTQHSADEEEGEEYIFDAPPSPSPPPPRLILTYGDRVMEYNPTIPLPHMVGAPVTFAIFMQHGDGQLQRVEPMANPPPPPLPLAPVPPPPPPAEVEMWHPPKGTLKCIFDAIKAHLGWGDNPGETDANLGESEEFVELMESLPVRGVHTLGLGPLPTTPIRQDGNIVWIKWQGVEVKALMYKVQKELFFTWSRSRKMCTVANCWSIAVDRVIGYCRVDSIKLNEIFLLRDATNVQPNIIVLHPTLRMTPHDEETINVCLRNEYVPFWHRTIAKYITEHSNCRFVVDMRWSFATTLSLEKFNTFAVATCIMTFLHNNAFPNSTHIKIRLRMGPIHFKAAVWQEVRKILARNGFKFIVTPATNQLTPNHMFPASVIKLQPHTYQGDDGNGAVKDGLLTSNTSVLASGASVGNAIPQRPLAQHLHNVVMLYQDILDPEEYDPEETETRTRHAEFMGILATLMGTILEQDFKGHPMRPLTEKLTHYDIVFDYNVFRRLFQFKTGCTIIVQREGNGIPIINGQPQFVWLMAWNLKDEKDAEKYIENLGTEYRFGCFHEKKPEVCHLLGDFMEAVKKDWAKAARVYKVNCEDYNYGHSCYKLGNYTFMGKGEVKIDHALAVTYYDKGCELNFADACLHAGLMRSAQASQVPKDPVLALTKFEKGCSLNSDMCCFYLSGMYISGVDNSVQKDMLKAFEFSQKACHLGNVYACSNLSQMYRKGDGTPKDEIKADEYRKLATEMQDQVVKQFRSIKFEEGG</sequence>
<organism evidence="4 5">
    <name type="scientific">Folsomia candida</name>
    <name type="common">Springtail</name>
    <dbReference type="NCBI Taxonomy" id="158441"/>
    <lineage>
        <taxon>Eukaryota</taxon>
        <taxon>Metazoa</taxon>
        <taxon>Ecdysozoa</taxon>
        <taxon>Arthropoda</taxon>
        <taxon>Hexapoda</taxon>
        <taxon>Collembola</taxon>
        <taxon>Entomobryomorpha</taxon>
        <taxon>Isotomoidea</taxon>
        <taxon>Isotomidae</taxon>
        <taxon>Proisotominae</taxon>
        <taxon>Folsomia</taxon>
    </lineage>
</organism>
<dbReference type="InterPro" id="IPR011990">
    <property type="entry name" value="TPR-like_helical_dom_sf"/>
</dbReference>
<proteinExistence type="inferred from homology"/>
<dbReference type="SUPFAM" id="SSF81901">
    <property type="entry name" value="HCP-like"/>
    <property type="match status" value="1"/>
</dbReference>
<comment type="caution">
    <text evidence="4">The sequence shown here is derived from an EMBL/GenBank/DDBJ whole genome shotgun (WGS) entry which is preliminary data.</text>
</comment>
<dbReference type="Gene3D" id="1.25.40.10">
    <property type="entry name" value="Tetratricopeptide repeat domain"/>
    <property type="match status" value="1"/>
</dbReference>
<dbReference type="GO" id="GO:0005758">
    <property type="term" value="C:mitochondrial intermembrane space"/>
    <property type="evidence" value="ECO:0007669"/>
    <property type="project" value="TreeGrafter"/>
</dbReference>
<feature type="region of interest" description="Disordered" evidence="3">
    <location>
        <begin position="1"/>
        <end position="167"/>
    </location>
</feature>
<feature type="compositionally biased region" description="Basic and acidic residues" evidence="3">
    <location>
        <begin position="38"/>
        <end position="48"/>
    </location>
</feature>
<comment type="similarity">
    <text evidence="1">Belongs to the hcp beta-lactamase family.</text>
</comment>
<dbReference type="Proteomes" id="UP000198287">
    <property type="component" value="Unassembled WGS sequence"/>
</dbReference>
<name>A0A226ENT9_FOLCA</name>
<reference evidence="4 5" key="1">
    <citation type="submission" date="2015-12" db="EMBL/GenBank/DDBJ databases">
        <title>The genome of Folsomia candida.</title>
        <authorList>
            <person name="Faddeeva A."/>
            <person name="Derks M.F."/>
            <person name="Anvar Y."/>
            <person name="Smit S."/>
            <person name="Van Straalen N."/>
            <person name="Roelofs D."/>
        </authorList>
    </citation>
    <scope>NUCLEOTIDE SEQUENCE [LARGE SCALE GENOMIC DNA]</scope>
    <source>
        <strain evidence="4 5">VU population</strain>
        <tissue evidence="4">Whole body</tissue>
    </source>
</reference>
<dbReference type="InterPro" id="IPR040239">
    <property type="entry name" value="HcpB-like"/>
</dbReference>